<gene>
    <name evidence="2" type="ORF">SAMN02745120_1590</name>
</gene>
<feature type="domain" description="Amidohydrolase-related" evidence="1">
    <location>
        <begin position="51"/>
        <end position="381"/>
    </location>
</feature>
<evidence type="ECO:0000259" key="1">
    <source>
        <dbReference type="Pfam" id="PF01979"/>
    </source>
</evidence>
<dbReference type="Proteomes" id="UP000243406">
    <property type="component" value="Unassembled WGS sequence"/>
</dbReference>
<dbReference type="InterPro" id="IPR032466">
    <property type="entry name" value="Metal_Hydrolase"/>
</dbReference>
<evidence type="ECO:0000313" key="3">
    <source>
        <dbReference type="Proteomes" id="UP000243406"/>
    </source>
</evidence>
<protein>
    <submittedName>
        <fullName evidence="2">Imidazolonepropionase</fullName>
    </submittedName>
</protein>
<dbReference type="Gene3D" id="2.30.40.10">
    <property type="entry name" value="Urease, subunit C, domain 1"/>
    <property type="match status" value="1"/>
</dbReference>
<dbReference type="GO" id="GO:0016810">
    <property type="term" value="F:hydrolase activity, acting on carbon-nitrogen (but not peptide) bonds"/>
    <property type="evidence" value="ECO:0007669"/>
    <property type="project" value="InterPro"/>
</dbReference>
<sequence>MLLIKNAKIYTMNLDVIEKGDILIENGKIKEIKADISSCESCEIIDASGKMVFPGFIDAHCHIGMWEEGIGFEGDDGNEMTDPITPQLRAIDAINPMDEAFENAIKGGVTTAATGPGSANVIGGTFTVLKLHGKRVDDMVMVENLAMKCAFGENPKRVYAEKKAMPTTRMGTAAKLRETLAMADEYNQKKEAAKEDSSKMPGYDMKLEAMIPVIKGEIPLKAHAHRADDIFTSIRIAKEFNVKLTLEHCTEGHLIADDLAKEGYPAIVGPTFGNKSKFELHNKSFDTPKTLVEAGVKIAIMTDSPVIPLEHLPMCSALAYKAGLDEMEALKAITINPAEILGINDRVGSIEVGKDADLVIWDKHPFDLQANVEYTIIDGKIAYKK</sequence>
<keyword evidence="3" id="KW-1185">Reference proteome</keyword>
<dbReference type="RefSeq" id="WP_079589450.1">
    <property type="nucleotide sequence ID" value="NZ_FUYN01000003.1"/>
</dbReference>
<dbReference type="PANTHER" id="PTHR43135">
    <property type="entry name" value="ALPHA-D-RIBOSE 1-METHYLPHOSPHONATE 5-TRIPHOSPHATE DIPHOSPHATASE"/>
    <property type="match status" value="1"/>
</dbReference>
<dbReference type="SUPFAM" id="SSF51338">
    <property type="entry name" value="Composite domain of metallo-dependent hydrolases"/>
    <property type="match status" value="1"/>
</dbReference>
<evidence type="ECO:0000313" key="2">
    <source>
        <dbReference type="EMBL" id="SKB46046.1"/>
    </source>
</evidence>
<dbReference type="InterPro" id="IPR011059">
    <property type="entry name" value="Metal-dep_hydrolase_composite"/>
</dbReference>
<organism evidence="2 3">
    <name type="scientific">Acetoanaerobium noterae</name>
    <dbReference type="NCBI Taxonomy" id="745369"/>
    <lineage>
        <taxon>Bacteria</taxon>
        <taxon>Bacillati</taxon>
        <taxon>Bacillota</taxon>
        <taxon>Clostridia</taxon>
        <taxon>Peptostreptococcales</taxon>
        <taxon>Filifactoraceae</taxon>
        <taxon>Acetoanaerobium</taxon>
    </lineage>
</organism>
<dbReference type="CDD" id="cd01309">
    <property type="entry name" value="Met_dep_hydrolase_C"/>
    <property type="match status" value="1"/>
</dbReference>
<dbReference type="EMBL" id="FUYN01000003">
    <property type="protein sequence ID" value="SKB46046.1"/>
    <property type="molecule type" value="Genomic_DNA"/>
</dbReference>
<dbReference type="SUPFAM" id="SSF51556">
    <property type="entry name" value="Metallo-dependent hydrolases"/>
    <property type="match status" value="1"/>
</dbReference>
<accession>A0A1T5BFM5</accession>
<dbReference type="PANTHER" id="PTHR43135:SF3">
    <property type="entry name" value="ALPHA-D-RIBOSE 1-METHYLPHOSPHONATE 5-TRIPHOSPHATE DIPHOSPHATASE"/>
    <property type="match status" value="1"/>
</dbReference>
<dbReference type="Gene3D" id="3.20.20.140">
    <property type="entry name" value="Metal-dependent hydrolases"/>
    <property type="match status" value="1"/>
</dbReference>
<dbReference type="AlphaFoldDB" id="A0A1T5BFM5"/>
<name>A0A1T5BFM5_9FIRM</name>
<dbReference type="InterPro" id="IPR051781">
    <property type="entry name" value="Metallo-dep_Hydrolase"/>
</dbReference>
<proteinExistence type="predicted"/>
<reference evidence="3" key="1">
    <citation type="submission" date="2017-02" db="EMBL/GenBank/DDBJ databases">
        <authorList>
            <person name="Varghese N."/>
            <person name="Submissions S."/>
        </authorList>
    </citation>
    <scope>NUCLEOTIDE SEQUENCE [LARGE SCALE GENOMIC DNA]</scope>
    <source>
        <strain evidence="3">ATCC 35199</strain>
    </source>
</reference>
<dbReference type="InterPro" id="IPR006680">
    <property type="entry name" value="Amidohydro-rel"/>
</dbReference>
<dbReference type="Pfam" id="PF01979">
    <property type="entry name" value="Amidohydro_1"/>
    <property type="match status" value="1"/>
</dbReference>